<dbReference type="InterPro" id="IPR056823">
    <property type="entry name" value="TEN-like_YD-shell"/>
</dbReference>
<proteinExistence type="predicted"/>
<protein>
    <recommendedName>
        <fullName evidence="2">Teneurin-like YD-shell domain-containing protein</fullName>
    </recommendedName>
</protein>
<accession>A0A3B1D0C0</accession>
<evidence type="ECO:0000256" key="1">
    <source>
        <dbReference type="ARBA" id="ARBA00022737"/>
    </source>
</evidence>
<dbReference type="PANTHER" id="PTHR32305:SF15">
    <property type="entry name" value="PROTEIN RHSA-RELATED"/>
    <property type="match status" value="1"/>
</dbReference>
<feature type="non-terminal residue" evidence="3">
    <location>
        <position position="1"/>
    </location>
</feature>
<feature type="domain" description="Teneurin-like YD-shell" evidence="2">
    <location>
        <begin position="4"/>
        <end position="140"/>
    </location>
</feature>
<dbReference type="Pfam" id="PF25023">
    <property type="entry name" value="TEN_YD-shell"/>
    <property type="match status" value="1"/>
</dbReference>
<dbReference type="NCBIfam" id="TIGR03696">
    <property type="entry name" value="Rhs_assc_core"/>
    <property type="match status" value="1"/>
</dbReference>
<dbReference type="PANTHER" id="PTHR32305">
    <property type="match status" value="1"/>
</dbReference>
<dbReference type="Gene3D" id="2.180.10.10">
    <property type="entry name" value="RHS repeat-associated core"/>
    <property type="match status" value="1"/>
</dbReference>
<dbReference type="PRINTS" id="PR00394">
    <property type="entry name" value="RHSPROTEIN"/>
</dbReference>
<gene>
    <name evidence="3" type="ORF">MNBD_UNCLBAC01-1000</name>
</gene>
<name>A0A3B1D0C0_9ZZZZ</name>
<evidence type="ECO:0000313" key="3">
    <source>
        <dbReference type="EMBL" id="VAX36346.1"/>
    </source>
</evidence>
<dbReference type="AlphaFoldDB" id="A0A3B1D0C0"/>
<dbReference type="EMBL" id="UOGJ01000094">
    <property type="protein sequence ID" value="VAX36346.1"/>
    <property type="molecule type" value="Genomic_DNA"/>
</dbReference>
<keyword evidence="1" id="KW-0677">Repeat</keyword>
<dbReference type="InterPro" id="IPR050708">
    <property type="entry name" value="T6SS_VgrG/RHS"/>
</dbReference>
<reference evidence="3" key="1">
    <citation type="submission" date="2018-06" db="EMBL/GenBank/DDBJ databases">
        <authorList>
            <person name="Zhirakovskaya E."/>
        </authorList>
    </citation>
    <scope>NUCLEOTIDE SEQUENCE</scope>
</reference>
<evidence type="ECO:0000259" key="2">
    <source>
        <dbReference type="Pfam" id="PF25023"/>
    </source>
</evidence>
<dbReference type="InterPro" id="IPR022385">
    <property type="entry name" value="Rhs_assc_core"/>
</dbReference>
<sequence length="297" mass="32875">TTATYQYDAHNRRSAKTVNGNTTYFIYDGDEVIAEYNGSNALQAEYVMGDNIDEILTMERAGQTYYYHTDGLGSITQITNSAGSIIEQYTYDSYGQPSVTSSAIGNPYMFTGRRFDEESGIYYYRNRQYDPAIGRFLQRDPLGYVDGMNLFSMVGNNPVNKIDPYGLFEIVGITDGQGNSVFDTRPYFPPLPSGPSRLEQFLQSTWEARQRVHQDVRKMGKNFPTDSGFGYEYLAAFEMMSLGGGFTTAGYVVGSSGTLSGIIAGSGWMLIGGEIVWLGVDFFIGLSERNQGTCGTE</sequence>
<organism evidence="3">
    <name type="scientific">hydrothermal vent metagenome</name>
    <dbReference type="NCBI Taxonomy" id="652676"/>
    <lineage>
        <taxon>unclassified sequences</taxon>
        <taxon>metagenomes</taxon>
        <taxon>ecological metagenomes</taxon>
    </lineage>
</organism>